<protein>
    <submittedName>
        <fullName evidence="2">Uncharacterized protein</fullName>
    </submittedName>
</protein>
<evidence type="ECO:0000313" key="3">
    <source>
        <dbReference type="Proteomes" id="UP001430848"/>
    </source>
</evidence>
<proteinExistence type="predicted"/>
<evidence type="ECO:0000256" key="1">
    <source>
        <dbReference type="SAM" id="SignalP"/>
    </source>
</evidence>
<feature type="signal peptide" evidence="1">
    <location>
        <begin position="1"/>
        <end position="23"/>
    </location>
</feature>
<name>A0ABR1PMA4_DIAER</name>
<organism evidence="2 3">
    <name type="scientific">Diaporthe eres</name>
    <name type="common">Phomopsis oblonga</name>
    <dbReference type="NCBI Taxonomy" id="83184"/>
    <lineage>
        <taxon>Eukaryota</taxon>
        <taxon>Fungi</taxon>
        <taxon>Dikarya</taxon>
        <taxon>Ascomycota</taxon>
        <taxon>Pezizomycotina</taxon>
        <taxon>Sordariomycetes</taxon>
        <taxon>Sordariomycetidae</taxon>
        <taxon>Diaporthales</taxon>
        <taxon>Diaporthaceae</taxon>
        <taxon>Diaporthe</taxon>
        <taxon>Diaporthe eres species complex</taxon>
    </lineage>
</organism>
<reference evidence="2 3" key="1">
    <citation type="submission" date="2024-02" db="EMBL/GenBank/DDBJ databases">
        <title>De novo assembly and annotation of 12 fungi associated with fruit tree decline syndrome in Ontario, Canada.</title>
        <authorList>
            <person name="Sulman M."/>
            <person name="Ellouze W."/>
            <person name="Ilyukhin E."/>
        </authorList>
    </citation>
    <scope>NUCLEOTIDE SEQUENCE [LARGE SCALE GENOMIC DNA]</scope>
    <source>
        <strain evidence="2 3">M169</strain>
    </source>
</reference>
<evidence type="ECO:0000313" key="2">
    <source>
        <dbReference type="EMBL" id="KAK7740256.1"/>
    </source>
</evidence>
<feature type="chain" id="PRO_5046734205" evidence="1">
    <location>
        <begin position="24"/>
        <end position="310"/>
    </location>
</feature>
<gene>
    <name evidence="2" type="ORF">SLS63_001456</name>
</gene>
<dbReference type="Proteomes" id="UP001430848">
    <property type="component" value="Unassembled WGS sequence"/>
</dbReference>
<accession>A0ABR1PMA4</accession>
<comment type="caution">
    <text evidence="2">The sequence shown here is derived from an EMBL/GenBank/DDBJ whole genome shotgun (WGS) entry which is preliminary data.</text>
</comment>
<keyword evidence="1" id="KW-0732">Signal</keyword>
<dbReference type="EMBL" id="JAKNSF020000003">
    <property type="protein sequence ID" value="KAK7740256.1"/>
    <property type="molecule type" value="Genomic_DNA"/>
</dbReference>
<keyword evidence="3" id="KW-1185">Reference proteome</keyword>
<sequence>MLSSIVARAWLLVLLDVPCYVSAYEPNSGSVTSGDLSVAAPYGIPASKFESDTNKPDEAATFNITGYDVSTDSTPQSVDGWKLEAAVKGSVSLSDATNSSVNKDQVFEATTLYIQAPDNMKMDSSWKMCAVVYTGLASSVDSSTAVDGSCSNVLSTECVQALSVAAGGANSNGMDSNGNCTNFVLPARCTDSFPSDSIRTTAIAINQTVLDDKRFYAYGSQPTDSGNTTAAEDEAQQNVWTVVTIFGHLSSGGTRESTNVGVQCIRAINGTTDNVTSGTSRPMPNLAIWAANYKTSAFGAVLIAGWLIAI</sequence>